<evidence type="ECO:0000313" key="10">
    <source>
        <dbReference type="Proteomes" id="UP001597273"/>
    </source>
</evidence>
<evidence type="ECO:0000256" key="4">
    <source>
        <dbReference type="ARBA" id="ARBA00049366"/>
    </source>
</evidence>
<dbReference type="Proteomes" id="UP001597273">
    <property type="component" value="Unassembled WGS sequence"/>
</dbReference>
<dbReference type="EMBL" id="JBHUFW010000004">
    <property type="protein sequence ID" value="MFD1862612.1"/>
    <property type="molecule type" value="Genomic_DNA"/>
</dbReference>
<dbReference type="PIRSF" id="PIRSF001220">
    <property type="entry name" value="L-ASNase_gatD"/>
    <property type="match status" value="1"/>
</dbReference>
<dbReference type="Gene3D" id="3.40.50.40">
    <property type="match status" value="1"/>
</dbReference>
<accession>A0ABW4QGA4</accession>
<dbReference type="PROSITE" id="PS00917">
    <property type="entry name" value="ASN_GLN_ASE_2"/>
    <property type="match status" value="1"/>
</dbReference>
<feature type="active site" evidence="5">
    <location>
        <position position="13"/>
    </location>
</feature>
<keyword evidence="3" id="KW-0378">Hydrolase</keyword>
<dbReference type="InterPro" id="IPR004550">
    <property type="entry name" value="AsnASE_II"/>
</dbReference>
<dbReference type="InterPro" id="IPR027475">
    <property type="entry name" value="Asparaginase/glutaminase_AS2"/>
</dbReference>
<organism evidence="9 10">
    <name type="scientific">Planococcus chinensis</name>
    <dbReference type="NCBI Taxonomy" id="272917"/>
    <lineage>
        <taxon>Bacteria</taxon>
        <taxon>Bacillati</taxon>
        <taxon>Bacillota</taxon>
        <taxon>Bacilli</taxon>
        <taxon>Bacillales</taxon>
        <taxon>Caryophanaceae</taxon>
        <taxon>Planococcus</taxon>
    </lineage>
</organism>
<evidence type="ECO:0000256" key="2">
    <source>
        <dbReference type="ARBA" id="ARBA00012920"/>
    </source>
</evidence>
<dbReference type="PRINTS" id="PR00139">
    <property type="entry name" value="ASNGLNASE"/>
</dbReference>
<dbReference type="PANTHER" id="PTHR11707">
    <property type="entry name" value="L-ASPARAGINASE"/>
    <property type="match status" value="1"/>
</dbReference>
<evidence type="ECO:0000256" key="5">
    <source>
        <dbReference type="PROSITE-ProRule" id="PRU10099"/>
    </source>
</evidence>
<dbReference type="InterPro" id="IPR020827">
    <property type="entry name" value="Asparaginase/glutaminase_AS1"/>
</dbReference>
<dbReference type="PROSITE" id="PS51732">
    <property type="entry name" value="ASN_GLN_ASE_3"/>
    <property type="match status" value="1"/>
</dbReference>
<evidence type="ECO:0000259" key="8">
    <source>
        <dbReference type="Pfam" id="PF17763"/>
    </source>
</evidence>
<feature type="active site" evidence="6">
    <location>
        <position position="89"/>
    </location>
</feature>
<dbReference type="InterPro" id="IPR006034">
    <property type="entry name" value="Asparaginase/glutaminase-like"/>
</dbReference>
<keyword evidence="10" id="KW-1185">Reference proteome</keyword>
<dbReference type="InterPro" id="IPR037152">
    <property type="entry name" value="L-asparaginase_N_sf"/>
</dbReference>
<reference evidence="10" key="1">
    <citation type="journal article" date="2019" name="Int. J. Syst. Evol. Microbiol.">
        <title>The Global Catalogue of Microorganisms (GCM) 10K type strain sequencing project: providing services to taxonomists for standard genome sequencing and annotation.</title>
        <authorList>
            <consortium name="The Broad Institute Genomics Platform"/>
            <consortium name="The Broad Institute Genome Sequencing Center for Infectious Disease"/>
            <person name="Wu L."/>
            <person name="Ma J."/>
        </authorList>
    </citation>
    <scope>NUCLEOTIDE SEQUENCE [LARGE SCALE GENOMIC DNA]</scope>
    <source>
        <strain evidence="10">CGMCC 1.15475</strain>
    </source>
</reference>
<dbReference type="EC" id="3.5.1.1" evidence="2"/>
<evidence type="ECO:0000256" key="6">
    <source>
        <dbReference type="PROSITE-ProRule" id="PRU10100"/>
    </source>
</evidence>
<proteinExistence type="inferred from homology"/>
<dbReference type="InterPro" id="IPR036152">
    <property type="entry name" value="Asp/glu_Ase-like_sf"/>
</dbReference>
<dbReference type="InterPro" id="IPR040919">
    <property type="entry name" value="Asparaginase_C"/>
</dbReference>
<comment type="similarity">
    <text evidence="1">Belongs to the asparaginase 1 family.</text>
</comment>
<dbReference type="Pfam" id="PF00710">
    <property type="entry name" value="Asparaginase"/>
    <property type="match status" value="1"/>
</dbReference>
<sequence length="324" mass="35125">MNKKVSLITTGGTIASREIEKGLLRSGAISGKELAALCQLPEEIEVNVIDVFQLPSMHIGFDEMLKLREAIETELADPSVDGVVVTHGTDTLEETAYFLDLTIENDRTIVVTGSQRSPDDVGTDVYSNLRNSIYVSVDRTLAGVGTVVVFNERIYSARYVKKVHSSNLQGFDSFGHGYLGIIDNDVVSVYQKPITHEVLEVAEELPRVDIVKCHSGQDGYIIDMLAAGRTKGIVLEAAGRGQVSPHMVEAIERAVQKGIAVVLATSAEEGRVYPSYGYPGSAHDLMQKGVLLGSDYDSKKARLKLAVLLSRRSEVGADAFVKQG</sequence>
<dbReference type="CDD" id="cd08964">
    <property type="entry name" value="L-asparaginase_II"/>
    <property type="match status" value="1"/>
</dbReference>
<evidence type="ECO:0000313" key="9">
    <source>
        <dbReference type="EMBL" id="MFD1862612.1"/>
    </source>
</evidence>
<gene>
    <name evidence="9" type="ORF">ACFSDB_06695</name>
</gene>
<name>A0ABW4QGA4_9BACL</name>
<comment type="caution">
    <text evidence="9">The sequence shown here is derived from an EMBL/GenBank/DDBJ whole genome shotgun (WGS) entry which is preliminary data.</text>
</comment>
<protein>
    <recommendedName>
        <fullName evidence="2">asparaginase</fullName>
        <ecNumber evidence="2">3.5.1.1</ecNumber>
    </recommendedName>
</protein>
<dbReference type="SFLD" id="SFLDS00057">
    <property type="entry name" value="Glutaminase/Asparaginase"/>
    <property type="match status" value="1"/>
</dbReference>
<dbReference type="SUPFAM" id="SSF53774">
    <property type="entry name" value="Glutaminase/Asparaginase"/>
    <property type="match status" value="1"/>
</dbReference>
<dbReference type="PROSITE" id="PS00144">
    <property type="entry name" value="ASN_GLN_ASE_1"/>
    <property type="match status" value="1"/>
</dbReference>
<comment type="catalytic activity">
    <reaction evidence="4">
        <text>L-asparagine + H2O = L-aspartate + NH4(+)</text>
        <dbReference type="Rhea" id="RHEA:21016"/>
        <dbReference type="ChEBI" id="CHEBI:15377"/>
        <dbReference type="ChEBI" id="CHEBI:28938"/>
        <dbReference type="ChEBI" id="CHEBI:29991"/>
        <dbReference type="ChEBI" id="CHEBI:58048"/>
        <dbReference type="EC" id="3.5.1.1"/>
    </reaction>
</comment>
<evidence type="ECO:0000256" key="3">
    <source>
        <dbReference type="ARBA" id="ARBA00022801"/>
    </source>
</evidence>
<evidence type="ECO:0000256" key="1">
    <source>
        <dbReference type="ARBA" id="ARBA00010518"/>
    </source>
</evidence>
<dbReference type="Gene3D" id="3.40.50.1170">
    <property type="entry name" value="L-asparaginase, N-terminal domain"/>
    <property type="match status" value="1"/>
</dbReference>
<dbReference type="PANTHER" id="PTHR11707:SF28">
    <property type="entry name" value="60 KDA LYSOPHOSPHOLIPASE"/>
    <property type="match status" value="1"/>
</dbReference>
<feature type="domain" description="Asparaginase/glutaminase C-terminal" evidence="8">
    <location>
        <begin position="207"/>
        <end position="313"/>
    </location>
</feature>
<evidence type="ECO:0000259" key="7">
    <source>
        <dbReference type="Pfam" id="PF00710"/>
    </source>
</evidence>
<dbReference type="RefSeq" id="WP_204892352.1">
    <property type="nucleotide sequence ID" value="NZ_JBHUFW010000004.1"/>
</dbReference>
<dbReference type="Pfam" id="PF17763">
    <property type="entry name" value="Asparaginase_C"/>
    <property type="match status" value="1"/>
</dbReference>
<dbReference type="SMART" id="SM00870">
    <property type="entry name" value="Asparaginase"/>
    <property type="match status" value="1"/>
</dbReference>
<dbReference type="InterPro" id="IPR027473">
    <property type="entry name" value="L-asparaginase_C"/>
</dbReference>
<feature type="domain" description="L-asparaginase N-terminal" evidence="7">
    <location>
        <begin position="4"/>
        <end position="194"/>
    </location>
</feature>
<dbReference type="PIRSF" id="PIRSF500176">
    <property type="entry name" value="L_ASNase"/>
    <property type="match status" value="1"/>
</dbReference>
<dbReference type="InterPro" id="IPR027474">
    <property type="entry name" value="L-asparaginase_N"/>
</dbReference>